<dbReference type="PANTHER" id="PTHR42829">
    <property type="entry name" value="NADH-UBIQUINONE OXIDOREDUCTASE CHAIN 5"/>
    <property type="match status" value="1"/>
</dbReference>
<evidence type="ECO:0000256" key="8">
    <source>
        <dbReference type="SAM" id="Phobius"/>
    </source>
</evidence>
<reference evidence="11 12" key="1">
    <citation type="submission" date="2018-12" db="EMBL/GenBank/DDBJ databases">
        <authorList>
            <person name="Chong R.A."/>
        </authorList>
    </citation>
    <scope>NUCLEOTIDE SEQUENCE [LARGE SCALE GENOMIC DNA]</scope>
    <source>
        <strain evidence="11 12">Tca</strain>
    </source>
</reference>
<evidence type="ECO:0000256" key="7">
    <source>
        <dbReference type="RuleBase" id="RU000320"/>
    </source>
</evidence>
<evidence type="ECO:0000256" key="3">
    <source>
        <dbReference type="ARBA" id="ARBA00022989"/>
    </source>
</evidence>
<evidence type="ECO:0000256" key="6">
    <source>
        <dbReference type="ARBA" id="ARBA00025811"/>
    </source>
</evidence>
<dbReference type="InterPro" id="IPR001516">
    <property type="entry name" value="Proton_antipo_N"/>
</dbReference>
<evidence type="ECO:0000313" key="11">
    <source>
        <dbReference type="EMBL" id="QCI26684.1"/>
    </source>
</evidence>
<dbReference type="EC" id="1.6.5.-" evidence="11"/>
<comment type="subcellular location">
    <subcellularLocation>
        <location evidence="1">Endomembrane system</location>
        <topology evidence="1">Multi-pass membrane protein</topology>
    </subcellularLocation>
    <subcellularLocation>
        <location evidence="7">Membrane</location>
        <topology evidence="7">Multi-pass membrane protein</topology>
    </subcellularLocation>
</comment>
<dbReference type="OrthoDB" id="9811798at2"/>
<feature type="transmembrane region" description="Helical" evidence="8">
    <location>
        <begin position="247"/>
        <end position="271"/>
    </location>
</feature>
<dbReference type="GO" id="GO:0008137">
    <property type="term" value="F:NADH dehydrogenase (ubiquinone) activity"/>
    <property type="evidence" value="ECO:0007669"/>
    <property type="project" value="InterPro"/>
</dbReference>
<feature type="domain" description="NADH-Ubiquinone oxidoreductase (complex I) chain 5 N-terminal" evidence="10">
    <location>
        <begin position="71"/>
        <end position="118"/>
    </location>
</feature>
<feature type="transmembrane region" description="Helical" evidence="8">
    <location>
        <begin position="569"/>
        <end position="590"/>
    </location>
</feature>
<feature type="transmembrane region" description="Helical" evidence="8">
    <location>
        <begin position="462"/>
        <end position="480"/>
    </location>
</feature>
<sequence>MNCIYFNLLAPLFSFIISIMYVRFHSIKKFFVYFLTFITFSSFISSVFLFQYQEKLHFKKNILHLWTLLSFKKNDINIDCILDQLSITMLVMILGIGCLVHLFSLWYIQKKNEQIRFFTLITLFIFSMSVLVLSDNLLSIYFGWEGVGLCSYLLIGFYYTSNKNINAAKKSFLMTKIGDVFFFLSILLIYKHFHSLSIYNISLIADKYSSEYSDHCYILHFITLFLLIGSISKSAQFPLHTWLIDAMVGPTAASALIHAATMVTAGVYLINRTKSIFLTTPEILFITGCLGIITLLISGFYAIFQNDIKCILAYSTMSQIGYMFVALGVHSWRSSIFHLLTHAIFKALLFLSTASLIFSASKERNIFKIHLSKKSIPIIYTSFLFGVSSLLAIPYITIGFYSKEALLYDIVNYNNKFFYIGSILGVFFTSIYISRLFFVLFYKENCKVDNLNKSIINSFHNFPLFCLMFCSTSIGLHILLRHYSLQYIYIDNNAHNVYLKISLFLLSMCGVFFSYVYWVLEKSIVSIYMKKMFSYFNFNLFFQCSIDKLYQNSFIYFFKFILKKCKKNIFIILSNKFMYLYTLCNSNVSYYEKKTLRFYINCFIFIITVFLLMIFI</sequence>
<feature type="transmembrane region" description="Helical" evidence="8">
    <location>
        <begin position="217"/>
        <end position="235"/>
    </location>
</feature>
<name>A0A4D6YL31_9GAMM</name>
<dbReference type="RefSeq" id="WP_158353248.1">
    <property type="nucleotide sequence ID" value="NZ_CP034852.1"/>
</dbReference>
<dbReference type="EMBL" id="CP034852">
    <property type="protein sequence ID" value="QCI26684.1"/>
    <property type="molecule type" value="Genomic_DNA"/>
</dbReference>
<dbReference type="Proteomes" id="UP000298782">
    <property type="component" value="Chromosome"/>
</dbReference>
<dbReference type="InterPro" id="IPR003945">
    <property type="entry name" value="NU5C-like"/>
</dbReference>
<feature type="transmembrane region" description="Helical" evidence="8">
    <location>
        <begin position="31"/>
        <end position="52"/>
    </location>
</feature>
<organism evidence="11 12">
    <name type="scientific">Buchnera aphidicola</name>
    <name type="common">Thelaxes californica</name>
    <dbReference type="NCBI Taxonomy" id="1315998"/>
    <lineage>
        <taxon>Bacteria</taxon>
        <taxon>Pseudomonadati</taxon>
        <taxon>Pseudomonadota</taxon>
        <taxon>Gammaproteobacteria</taxon>
        <taxon>Enterobacterales</taxon>
        <taxon>Erwiniaceae</taxon>
        <taxon>Buchnera</taxon>
    </lineage>
</organism>
<reference evidence="11 12" key="2">
    <citation type="submission" date="2019-05" db="EMBL/GenBank/DDBJ databases">
        <title>Genome evolution of the obligate endosymbiont Buchnera aphidicola.</title>
        <authorList>
            <person name="Moran N.A."/>
        </authorList>
    </citation>
    <scope>NUCLEOTIDE SEQUENCE [LARGE SCALE GENOMIC DNA]</scope>
    <source>
        <strain evidence="11 12">Tca</strain>
    </source>
</reference>
<evidence type="ECO:0000256" key="2">
    <source>
        <dbReference type="ARBA" id="ARBA00022692"/>
    </source>
</evidence>
<feature type="transmembrane region" description="Helical" evidence="8">
    <location>
        <begin position="596"/>
        <end position="615"/>
    </location>
</feature>
<feature type="transmembrane region" description="Helical" evidence="8">
    <location>
        <begin position="283"/>
        <end position="304"/>
    </location>
</feature>
<keyword evidence="4 8" id="KW-0472">Membrane</keyword>
<feature type="transmembrane region" description="Helical" evidence="8">
    <location>
        <begin position="417"/>
        <end position="442"/>
    </location>
</feature>
<proteinExistence type="predicted"/>
<keyword evidence="3 8" id="KW-1133">Transmembrane helix</keyword>
<keyword evidence="11" id="KW-0560">Oxidoreductase</keyword>
<dbReference type="Pfam" id="PF00662">
    <property type="entry name" value="Proton_antipo_N"/>
    <property type="match status" value="1"/>
</dbReference>
<protein>
    <submittedName>
        <fullName evidence="11">NADH-quinone oxidoreductase subunit L</fullName>
        <ecNumber evidence="11">1.6.5.-</ecNumber>
    </submittedName>
</protein>
<dbReference type="InterPro" id="IPR018393">
    <property type="entry name" value="NADHpl_OxRdtase_5_subgr"/>
</dbReference>
<feature type="transmembrane region" description="Helical" evidence="8">
    <location>
        <begin position="180"/>
        <end position="205"/>
    </location>
</feature>
<keyword evidence="2 7" id="KW-0812">Transmembrane</keyword>
<dbReference type="GO" id="GO:0015990">
    <property type="term" value="P:electron transport coupled proton transport"/>
    <property type="evidence" value="ECO:0007669"/>
    <property type="project" value="TreeGrafter"/>
</dbReference>
<evidence type="ECO:0000256" key="1">
    <source>
        <dbReference type="ARBA" id="ARBA00004127"/>
    </source>
</evidence>
<evidence type="ECO:0000259" key="9">
    <source>
        <dbReference type="Pfam" id="PF00361"/>
    </source>
</evidence>
<dbReference type="AlphaFoldDB" id="A0A4D6YL31"/>
<evidence type="ECO:0000259" key="10">
    <source>
        <dbReference type="Pfam" id="PF00662"/>
    </source>
</evidence>
<evidence type="ECO:0000256" key="4">
    <source>
        <dbReference type="ARBA" id="ARBA00023136"/>
    </source>
</evidence>
<feature type="transmembrane region" description="Helical" evidence="8">
    <location>
        <begin position="378"/>
        <end position="397"/>
    </location>
</feature>
<feature type="transmembrane region" description="Helical" evidence="8">
    <location>
        <begin position="115"/>
        <end position="134"/>
    </location>
</feature>
<feature type="transmembrane region" description="Helical" evidence="8">
    <location>
        <begin position="336"/>
        <end position="358"/>
    </location>
</feature>
<dbReference type="GO" id="GO:0016020">
    <property type="term" value="C:membrane"/>
    <property type="evidence" value="ECO:0007669"/>
    <property type="project" value="UniProtKB-SubCell"/>
</dbReference>
<comment type="function">
    <text evidence="5">NDH-1 shuttles electrons from NADH, via FMN and iron-sulfur (Fe-S) centers, to quinones in the respiratory chain. Couples the redox reaction to proton translocation (for every two electrons transferred, four hydrogen ions are translocated across the cytoplasmic membrane), and thus conserves the redox energy in a proton gradient.</text>
</comment>
<accession>A0A4D6YL31</accession>
<feature type="transmembrane region" description="Helical" evidence="8">
    <location>
        <begin position="87"/>
        <end position="108"/>
    </location>
</feature>
<dbReference type="NCBIfam" id="TIGR01974">
    <property type="entry name" value="NDH_I_L"/>
    <property type="match status" value="1"/>
</dbReference>
<feature type="domain" description="NADH:quinone oxidoreductase/Mrp antiporter transmembrane" evidence="9">
    <location>
        <begin position="134"/>
        <end position="428"/>
    </location>
</feature>
<dbReference type="PRINTS" id="PR01434">
    <property type="entry name" value="NADHDHGNASE5"/>
</dbReference>
<dbReference type="GO" id="GO:0012505">
    <property type="term" value="C:endomembrane system"/>
    <property type="evidence" value="ECO:0007669"/>
    <property type="project" value="UniProtKB-SubCell"/>
</dbReference>
<dbReference type="InterPro" id="IPR001750">
    <property type="entry name" value="ND/Mrp_TM"/>
</dbReference>
<keyword evidence="12" id="KW-1185">Reference proteome</keyword>
<gene>
    <name evidence="11" type="ORF">D9V80_00685</name>
</gene>
<evidence type="ECO:0000256" key="5">
    <source>
        <dbReference type="ARBA" id="ARBA00025189"/>
    </source>
</evidence>
<comment type="subunit">
    <text evidence="6">Composed of 13 different subunits. Subunits NuoA, H, J, K, L, M, N constitute the membrane sector of the complex.</text>
</comment>
<feature type="transmembrane region" description="Helical" evidence="8">
    <location>
        <begin position="500"/>
        <end position="520"/>
    </location>
</feature>
<dbReference type="Pfam" id="PF00361">
    <property type="entry name" value="Proton_antipo_M"/>
    <property type="match status" value="1"/>
</dbReference>
<dbReference type="GO" id="GO:0042773">
    <property type="term" value="P:ATP synthesis coupled electron transport"/>
    <property type="evidence" value="ECO:0007669"/>
    <property type="project" value="InterPro"/>
</dbReference>
<feature type="transmembrane region" description="Helical" evidence="8">
    <location>
        <begin position="6"/>
        <end position="24"/>
    </location>
</feature>
<dbReference type="GO" id="GO:0003954">
    <property type="term" value="F:NADH dehydrogenase activity"/>
    <property type="evidence" value="ECO:0007669"/>
    <property type="project" value="TreeGrafter"/>
</dbReference>
<feature type="transmembrane region" description="Helical" evidence="8">
    <location>
        <begin position="140"/>
        <end position="159"/>
    </location>
</feature>
<feature type="transmembrane region" description="Helical" evidence="8">
    <location>
        <begin position="311"/>
        <end position="330"/>
    </location>
</feature>
<dbReference type="PANTHER" id="PTHR42829:SF2">
    <property type="entry name" value="NADH-UBIQUINONE OXIDOREDUCTASE CHAIN 5"/>
    <property type="match status" value="1"/>
</dbReference>
<evidence type="ECO:0000313" key="12">
    <source>
        <dbReference type="Proteomes" id="UP000298782"/>
    </source>
</evidence>